<dbReference type="STRING" id="109895.A0A507EEC8"/>
<dbReference type="InterPro" id="IPR037895">
    <property type="entry name" value="NUDCD1"/>
</dbReference>
<dbReference type="Proteomes" id="UP000318582">
    <property type="component" value="Unassembled WGS sequence"/>
</dbReference>
<protein>
    <recommendedName>
        <fullName evidence="3">NudC domain-containing protein 1</fullName>
    </recommendedName>
</protein>
<evidence type="ECO:0000313" key="7">
    <source>
        <dbReference type="EMBL" id="TPX62194.1"/>
    </source>
</evidence>
<dbReference type="GO" id="GO:0005634">
    <property type="term" value="C:nucleus"/>
    <property type="evidence" value="ECO:0007669"/>
    <property type="project" value="UniProtKB-SubCell"/>
</dbReference>
<dbReference type="SUPFAM" id="SSF49764">
    <property type="entry name" value="HSP20-like chaperones"/>
    <property type="match status" value="1"/>
</dbReference>
<evidence type="ECO:0000256" key="5">
    <source>
        <dbReference type="ARBA" id="ARBA00023242"/>
    </source>
</evidence>
<comment type="subcellular location">
    <subcellularLocation>
        <location evidence="2">Cytoplasm</location>
    </subcellularLocation>
    <subcellularLocation>
        <location evidence="1">Nucleus</location>
    </subcellularLocation>
</comment>
<dbReference type="GO" id="GO:0005737">
    <property type="term" value="C:cytoplasm"/>
    <property type="evidence" value="ECO:0007669"/>
    <property type="project" value="UniProtKB-SubCell"/>
</dbReference>
<dbReference type="PANTHER" id="PTHR21664">
    <property type="entry name" value="CHRONIC MYELOGENOUS LEUKEMIA TUMOR ANTIGEN 66"/>
    <property type="match status" value="1"/>
</dbReference>
<keyword evidence="8" id="KW-1185">Reference proteome</keyword>
<dbReference type="PANTHER" id="PTHR21664:SF1">
    <property type="entry name" value="NUDC DOMAIN-CONTAINING PROTEIN 1"/>
    <property type="match status" value="1"/>
</dbReference>
<dbReference type="Pfam" id="PF04969">
    <property type="entry name" value="CS"/>
    <property type="match status" value="1"/>
</dbReference>
<keyword evidence="4" id="KW-0963">Cytoplasm</keyword>
<keyword evidence="5" id="KW-0539">Nucleus</keyword>
<gene>
    <name evidence="7" type="ORF">PhCBS80983_g00654</name>
</gene>
<dbReference type="PROSITE" id="PS51203">
    <property type="entry name" value="CS"/>
    <property type="match status" value="1"/>
</dbReference>
<accession>A0A507EEC8</accession>
<dbReference type="AlphaFoldDB" id="A0A507EEC8"/>
<dbReference type="InterPro" id="IPR008978">
    <property type="entry name" value="HSP20-like_chaperone"/>
</dbReference>
<sequence length="627" mass="68737">MPSPDPTQQVELPIDRSLLNPKFEGYKLKLEGPFREPGYHPLPTPIAIANVPSSSHDPFRKLQARSSFNHLFAFAGYNGALYVDGHYNVVNVAMDEATYGLSFQTVCQLPAPSLPATAREYPSVQRAGSHIVASSGAGSVVVMETVQSFGTGTPANDTLITGIGDYAYILLDAKITDSGKLLYLAYRMEEREVDVPKAHTTTAFADKTTLEKKPRLSFILGLFSVDVIAIGGSPDVPATTLSTVEGFSVPYFATIEPDGKGFTVCASTLFGVQNGTTDETVPAPPTPLGLASAKPKPANYQWYQTGQDITVSIRLPAQVTKKDIYCVFTPTSLKCRTLRPSEHTLLESKLFDTIVPSECIWTLEDEDQTMLTLYLQKTHEGTRWSHLWDHEDDDGVEETLDPAELAAFAQALDKYTADDAPPETPALAMDTASRPMQNAMTEPSEDVDFEGDAAIFARFATSASNREPTHVCRLGAQEWLCSAFPWRPPSTALQRQPHPFHHHHHSHGVALRSDIDALTYTLLPPLTLQPAGAFNALGFVQASKRDKRFMAFTYDSRYAFIAETRRLVYIYARTEPGQIHADQYLIDLGVADNGTAGDVVGLQQVDAEVLLVLREGGISVIDWRQPA</sequence>
<organism evidence="7 8">
    <name type="scientific">Powellomyces hirtus</name>
    <dbReference type="NCBI Taxonomy" id="109895"/>
    <lineage>
        <taxon>Eukaryota</taxon>
        <taxon>Fungi</taxon>
        <taxon>Fungi incertae sedis</taxon>
        <taxon>Chytridiomycota</taxon>
        <taxon>Chytridiomycota incertae sedis</taxon>
        <taxon>Chytridiomycetes</taxon>
        <taxon>Spizellomycetales</taxon>
        <taxon>Powellomycetaceae</taxon>
        <taxon>Powellomyces</taxon>
    </lineage>
</organism>
<evidence type="ECO:0000256" key="4">
    <source>
        <dbReference type="ARBA" id="ARBA00022490"/>
    </source>
</evidence>
<dbReference type="Gene3D" id="2.60.40.790">
    <property type="match status" value="1"/>
</dbReference>
<dbReference type="InterPro" id="IPR007052">
    <property type="entry name" value="CS_dom"/>
</dbReference>
<name>A0A507EEC8_9FUNG</name>
<evidence type="ECO:0000256" key="2">
    <source>
        <dbReference type="ARBA" id="ARBA00004496"/>
    </source>
</evidence>
<evidence type="ECO:0000256" key="3">
    <source>
        <dbReference type="ARBA" id="ARBA00018915"/>
    </source>
</evidence>
<reference evidence="7 8" key="1">
    <citation type="journal article" date="2019" name="Sci. Rep.">
        <title>Comparative genomics of chytrid fungi reveal insights into the obligate biotrophic and pathogenic lifestyle of Synchytrium endobioticum.</title>
        <authorList>
            <person name="van de Vossenberg B.T.L.H."/>
            <person name="Warris S."/>
            <person name="Nguyen H.D.T."/>
            <person name="van Gent-Pelzer M.P.E."/>
            <person name="Joly D.L."/>
            <person name="van de Geest H.C."/>
            <person name="Bonants P.J.M."/>
            <person name="Smith D.S."/>
            <person name="Levesque C.A."/>
            <person name="van der Lee T.A.J."/>
        </authorList>
    </citation>
    <scope>NUCLEOTIDE SEQUENCE [LARGE SCALE GENOMIC DNA]</scope>
    <source>
        <strain evidence="7 8">CBS 809.83</strain>
    </source>
</reference>
<feature type="domain" description="CS" evidence="6">
    <location>
        <begin position="295"/>
        <end position="388"/>
    </location>
</feature>
<evidence type="ECO:0000313" key="8">
    <source>
        <dbReference type="Proteomes" id="UP000318582"/>
    </source>
</evidence>
<dbReference type="EMBL" id="QEAQ01000004">
    <property type="protein sequence ID" value="TPX62194.1"/>
    <property type="molecule type" value="Genomic_DNA"/>
</dbReference>
<evidence type="ECO:0000259" key="6">
    <source>
        <dbReference type="PROSITE" id="PS51203"/>
    </source>
</evidence>
<comment type="caution">
    <text evidence="7">The sequence shown here is derived from an EMBL/GenBank/DDBJ whole genome shotgun (WGS) entry which is preliminary data.</text>
</comment>
<proteinExistence type="predicted"/>
<dbReference type="CDD" id="cd06467">
    <property type="entry name" value="p23_NUDC_like"/>
    <property type="match status" value="1"/>
</dbReference>
<evidence type="ECO:0000256" key="1">
    <source>
        <dbReference type="ARBA" id="ARBA00004123"/>
    </source>
</evidence>